<feature type="region of interest" description="Disordered" evidence="8">
    <location>
        <begin position="720"/>
        <end position="759"/>
    </location>
</feature>
<name>A0A0D2P1S5_HYPSF</name>
<evidence type="ECO:0000256" key="6">
    <source>
        <dbReference type="ARBA" id="ARBA00023054"/>
    </source>
</evidence>
<organism evidence="9 10">
    <name type="scientific">Hypholoma sublateritium (strain FD-334 SS-4)</name>
    <dbReference type="NCBI Taxonomy" id="945553"/>
    <lineage>
        <taxon>Eukaryota</taxon>
        <taxon>Fungi</taxon>
        <taxon>Dikarya</taxon>
        <taxon>Basidiomycota</taxon>
        <taxon>Agaricomycotina</taxon>
        <taxon>Agaricomycetes</taxon>
        <taxon>Agaricomycetidae</taxon>
        <taxon>Agaricales</taxon>
        <taxon>Agaricineae</taxon>
        <taxon>Strophariaceae</taxon>
        <taxon>Hypholoma</taxon>
    </lineage>
</organism>
<comment type="subcellular location">
    <subcellularLocation>
        <location evidence="1 7">Cytoplasm</location>
    </subcellularLocation>
</comment>
<dbReference type="GO" id="GO:0005737">
    <property type="term" value="C:cytoplasm"/>
    <property type="evidence" value="ECO:0007669"/>
    <property type="project" value="UniProtKB-SubCell"/>
</dbReference>
<feature type="compositionally biased region" description="Pro residues" evidence="8">
    <location>
        <begin position="1011"/>
        <end position="1022"/>
    </location>
</feature>
<evidence type="ECO:0000313" key="10">
    <source>
        <dbReference type="Proteomes" id="UP000054270"/>
    </source>
</evidence>
<dbReference type="InterPro" id="IPR051195">
    <property type="entry name" value="Fungal_stress_NST1"/>
</dbReference>
<feature type="compositionally biased region" description="Basic and acidic residues" evidence="8">
    <location>
        <begin position="493"/>
        <end position="504"/>
    </location>
</feature>
<protein>
    <recommendedName>
        <fullName evidence="3 7">Stress response protein NST1</fullName>
    </recommendedName>
</protein>
<evidence type="ECO:0000256" key="5">
    <source>
        <dbReference type="ARBA" id="ARBA00023016"/>
    </source>
</evidence>
<feature type="region of interest" description="Disordered" evidence="8">
    <location>
        <begin position="461"/>
        <end position="504"/>
    </location>
</feature>
<accession>A0A0D2P1S5</accession>
<proteinExistence type="inferred from homology"/>
<feature type="compositionally biased region" description="Basic residues" evidence="8">
    <location>
        <begin position="231"/>
        <end position="244"/>
    </location>
</feature>
<evidence type="ECO:0000256" key="8">
    <source>
        <dbReference type="SAM" id="MobiDB-lite"/>
    </source>
</evidence>
<feature type="compositionally biased region" description="Acidic residues" evidence="8">
    <location>
        <begin position="378"/>
        <end position="419"/>
    </location>
</feature>
<keyword evidence="10" id="KW-1185">Reference proteome</keyword>
<feature type="compositionally biased region" description="Polar residues" evidence="8">
    <location>
        <begin position="1077"/>
        <end position="1087"/>
    </location>
</feature>
<evidence type="ECO:0000256" key="1">
    <source>
        <dbReference type="ARBA" id="ARBA00004496"/>
    </source>
</evidence>
<dbReference type="AlphaFoldDB" id="A0A0D2P1S5"/>
<dbReference type="InterPro" id="IPR025279">
    <property type="entry name" value="NST1"/>
</dbReference>
<dbReference type="EMBL" id="KN817534">
    <property type="protein sequence ID" value="KJA24894.1"/>
    <property type="molecule type" value="Genomic_DNA"/>
</dbReference>
<feature type="compositionally biased region" description="Polar residues" evidence="8">
    <location>
        <begin position="687"/>
        <end position="697"/>
    </location>
</feature>
<feature type="region of interest" description="Disordered" evidence="8">
    <location>
        <begin position="868"/>
        <end position="1087"/>
    </location>
</feature>
<feature type="compositionally biased region" description="Basic and acidic residues" evidence="8">
    <location>
        <begin position="540"/>
        <end position="643"/>
    </location>
</feature>
<evidence type="ECO:0000256" key="4">
    <source>
        <dbReference type="ARBA" id="ARBA00022490"/>
    </source>
</evidence>
<feature type="compositionally biased region" description="Basic and acidic residues" evidence="8">
    <location>
        <begin position="367"/>
        <end position="377"/>
    </location>
</feature>
<feature type="region of interest" description="Disordered" evidence="8">
    <location>
        <begin position="167"/>
        <end position="343"/>
    </location>
</feature>
<keyword evidence="5 7" id="KW-0346">Stress response</keyword>
<feature type="compositionally biased region" description="Pro residues" evidence="8">
    <location>
        <begin position="173"/>
        <end position="182"/>
    </location>
</feature>
<evidence type="ECO:0000256" key="7">
    <source>
        <dbReference type="RuleBase" id="RU049441"/>
    </source>
</evidence>
<feature type="compositionally biased region" description="Basic and acidic residues" evidence="8">
    <location>
        <begin position="468"/>
        <end position="477"/>
    </location>
</feature>
<feature type="compositionally biased region" description="Low complexity" evidence="8">
    <location>
        <begin position="61"/>
        <end position="79"/>
    </location>
</feature>
<feature type="compositionally biased region" description="Low complexity" evidence="8">
    <location>
        <begin position="938"/>
        <end position="949"/>
    </location>
</feature>
<feature type="compositionally biased region" description="Low complexity" evidence="8">
    <location>
        <begin position="912"/>
        <end position="928"/>
    </location>
</feature>
<feature type="region of interest" description="Disordered" evidence="8">
    <location>
        <begin position="364"/>
        <end position="427"/>
    </location>
</feature>
<sequence>MSYPPSTLPAATPHAQPKSARAASKAAVHNQQVPQGQPQQNRHPSPPTSNAGGGGKARAPVSAASNSGGSAVSKGKANANKIWSTSTTEERERIKDFWLGLGEQERRNLVKIEKDTVLKKMKEQQKHSCSCAVCGRKRNAIEEELEVLYDAYYEELEQYANYQQRYVSSGGTIPPPPGPGPFPGSVELDKNGAVVAPVQPNSKRAAAKPPKLQQQPLPPPQTMLPAVTNGHRQHHPHPHPHHHPPANDDDEEEDYDEEHYEDEDVDERDEGEEEGDEDEEGDDEGEDGDEEGDEEEDDDEHHQNPKAQARRVEPPANGRRPAPGKGRDGLFNIGSSLTVTGPGNILTVADDLLKNDGQKFLEMMEQLAERRMQREEEAANDVEDESEDESEDDRDASEDGEDGVASEEEEEEEEEEPMTEEQKMEEGKRMFSIFAARMFEQRVLTAYREKVAQERQLQLLRELEEEDKSTRDREMKKQTQNQKKKDKKRQQKLAKEEEKAAKTAEKAAEEAAIKAKQIAQEEELRKKREDERIRREAAKRLAEEERLRKEEEKKKRQQEERERELEREKKKREKDERIKKEREEKERKAKEEREARLAKEREERAERERVEKEKREERERVEKEKRLAKEKEEKAEREAKEKLAAQQRAAAIAQAQANSVKTPVRANATASSSSSSLVAPTKVAPAPSNNSATSVSRAPNAAVTTNGAVANAKKVVNNKHIQPPPAMQPSGVVGQAPRPHPLPLAPQQMQQQQQQPNMSRPHHLPPLGNMNPQQISPHLPPQSGMMFGHPQGPVMIPPPNMSPRVGNFPPMQYPFNPANMQHHPPPGTPLPSGLSRGFNAGPSFDPNFNRMPMPIGVPLTGSVNIPPAAPSPIGPPKAKPSMSSSVPAPPMLAPGTGRRGSVAAHGDSSMSGPGPITRPIAPIARPIAGGSGEGASSGSGSPNRRSPSPKGILGSSALSPDDDEVVSTAGPRRVGAIGGGMGVGMPSLQNWAPTSPRPGQPAPWGAAGPPGFSPSPARPIPNPIGTNNHLHHLHHPGVSPIGGGSLWANSPATNGDNWHPQGPGGFFPGPAYMNHNAAASSTPHASS</sequence>
<dbReference type="Pfam" id="PF13945">
    <property type="entry name" value="NST1"/>
    <property type="match status" value="1"/>
</dbReference>
<feature type="compositionally biased region" description="Low complexity" evidence="8">
    <location>
        <begin position="31"/>
        <end position="40"/>
    </location>
</feature>
<evidence type="ECO:0000256" key="3">
    <source>
        <dbReference type="ARBA" id="ARBA00020733"/>
    </source>
</evidence>
<dbReference type="STRING" id="945553.A0A0D2P1S5"/>
<feature type="compositionally biased region" description="Pro residues" evidence="8">
    <location>
        <begin position="868"/>
        <end position="878"/>
    </location>
</feature>
<feature type="region of interest" description="Disordered" evidence="8">
    <location>
        <begin position="1"/>
        <end position="90"/>
    </location>
</feature>
<dbReference type="PANTHER" id="PTHR31780">
    <property type="entry name" value="STRESS RESPONSE PROTEIN NST1-RELATED"/>
    <property type="match status" value="1"/>
</dbReference>
<evidence type="ECO:0000256" key="2">
    <source>
        <dbReference type="ARBA" id="ARBA00007112"/>
    </source>
</evidence>
<feature type="compositionally biased region" description="Polar residues" evidence="8">
    <location>
        <begin position="1047"/>
        <end position="1056"/>
    </location>
</feature>
<evidence type="ECO:0000313" key="9">
    <source>
        <dbReference type="EMBL" id="KJA24894.1"/>
    </source>
</evidence>
<keyword evidence="6 7" id="KW-0175">Coiled coil</keyword>
<reference evidence="10" key="1">
    <citation type="submission" date="2014-04" db="EMBL/GenBank/DDBJ databases">
        <title>Evolutionary Origins and Diversification of the Mycorrhizal Mutualists.</title>
        <authorList>
            <consortium name="DOE Joint Genome Institute"/>
            <consortium name="Mycorrhizal Genomics Consortium"/>
            <person name="Kohler A."/>
            <person name="Kuo A."/>
            <person name="Nagy L.G."/>
            <person name="Floudas D."/>
            <person name="Copeland A."/>
            <person name="Barry K.W."/>
            <person name="Cichocki N."/>
            <person name="Veneault-Fourrey C."/>
            <person name="LaButti K."/>
            <person name="Lindquist E.A."/>
            <person name="Lipzen A."/>
            <person name="Lundell T."/>
            <person name="Morin E."/>
            <person name="Murat C."/>
            <person name="Riley R."/>
            <person name="Ohm R."/>
            <person name="Sun H."/>
            <person name="Tunlid A."/>
            <person name="Henrissat B."/>
            <person name="Grigoriev I.V."/>
            <person name="Hibbett D.S."/>
            <person name="Martin F."/>
        </authorList>
    </citation>
    <scope>NUCLEOTIDE SEQUENCE [LARGE SCALE GENOMIC DNA]</scope>
    <source>
        <strain evidence="10">FD-334 SS-4</strain>
    </source>
</reference>
<feature type="compositionally biased region" description="Low complexity" evidence="8">
    <location>
        <begin position="644"/>
        <end position="657"/>
    </location>
</feature>
<feature type="region of interest" description="Disordered" evidence="8">
    <location>
        <begin position="540"/>
        <end position="701"/>
    </location>
</feature>
<comment type="similarity">
    <text evidence="2 7">Belongs to the NST1 family.</text>
</comment>
<dbReference type="OrthoDB" id="21629at2759"/>
<feature type="compositionally biased region" description="Basic residues" evidence="8">
    <location>
        <begin position="482"/>
        <end position="492"/>
    </location>
</feature>
<dbReference type="OMA" id="KKPMAYP"/>
<dbReference type="PANTHER" id="PTHR31780:SF10">
    <property type="entry name" value="LD36051P"/>
    <property type="match status" value="1"/>
</dbReference>
<feature type="compositionally biased region" description="Acidic residues" evidence="8">
    <location>
        <begin position="247"/>
        <end position="299"/>
    </location>
</feature>
<gene>
    <name evidence="9" type="ORF">HYPSUDRAFT_65202</name>
</gene>
<dbReference type="Proteomes" id="UP000054270">
    <property type="component" value="Unassembled WGS sequence"/>
</dbReference>
<comment type="function">
    <text evidence="7">May act as a negative regulator of salt tolerance.</text>
</comment>
<keyword evidence="4 7" id="KW-0963">Cytoplasm</keyword>